<evidence type="ECO:0000313" key="4">
    <source>
        <dbReference type="Proteomes" id="UP001233271"/>
    </source>
</evidence>
<dbReference type="EMBL" id="AP028212">
    <property type="protein sequence ID" value="BEI87560.1"/>
    <property type="molecule type" value="Genomic_DNA"/>
</dbReference>
<gene>
    <name evidence="3" type="ORF">CcaverHIS019_0102780</name>
</gene>
<keyword evidence="4" id="KW-1185">Reference proteome</keyword>
<reference evidence="3" key="1">
    <citation type="journal article" date="2023" name="BMC Genomics">
        <title>Chromosome-level genome assemblies of Cutaneotrichosporon spp. (Trichosporonales, Basidiomycota) reveal imbalanced evolution between nucleotide sequences and chromosome synteny.</title>
        <authorList>
            <person name="Kobayashi Y."/>
            <person name="Kayamori A."/>
            <person name="Aoki K."/>
            <person name="Shiwa Y."/>
            <person name="Matsutani M."/>
            <person name="Fujita N."/>
            <person name="Sugita T."/>
            <person name="Iwasaki W."/>
            <person name="Tanaka N."/>
            <person name="Takashima M."/>
        </authorList>
    </citation>
    <scope>NUCLEOTIDE SEQUENCE</scope>
    <source>
        <strain evidence="3">HIS019</strain>
    </source>
</reference>
<dbReference type="KEGG" id="ccac:CcaHIS019_0102780"/>
<evidence type="ECO:0000313" key="3">
    <source>
        <dbReference type="EMBL" id="BEI87560.1"/>
    </source>
</evidence>
<organism evidence="3 4">
    <name type="scientific">Cutaneotrichosporon cavernicola</name>
    <dbReference type="NCBI Taxonomy" id="279322"/>
    <lineage>
        <taxon>Eukaryota</taxon>
        <taxon>Fungi</taxon>
        <taxon>Dikarya</taxon>
        <taxon>Basidiomycota</taxon>
        <taxon>Agaricomycotina</taxon>
        <taxon>Tremellomycetes</taxon>
        <taxon>Trichosporonales</taxon>
        <taxon>Trichosporonaceae</taxon>
        <taxon>Cutaneotrichosporon</taxon>
    </lineage>
</organism>
<evidence type="ECO:0000256" key="2">
    <source>
        <dbReference type="SAM" id="Phobius"/>
    </source>
</evidence>
<protein>
    <recommendedName>
        <fullName evidence="5">Brain protein I3</fullName>
    </recommendedName>
</protein>
<feature type="transmembrane region" description="Helical" evidence="2">
    <location>
        <begin position="39"/>
        <end position="58"/>
    </location>
</feature>
<evidence type="ECO:0000256" key="1">
    <source>
        <dbReference type="SAM" id="MobiDB-lite"/>
    </source>
</evidence>
<sequence length="78" mass="8642">MEGKENSITQNAVPSADNGTSHALNPECARYGHDTRIRARGLCFLIYCFPFSMIYFIARKQVTCGRCGMKVAPQGILD</sequence>
<feature type="region of interest" description="Disordered" evidence="1">
    <location>
        <begin position="1"/>
        <end position="24"/>
    </location>
</feature>
<accession>A0AA48L000</accession>
<dbReference type="Proteomes" id="UP001233271">
    <property type="component" value="Chromosome 1"/>
</dbReference>
<dbReference type="AlphaFoldDB" id="A0AA48L000"/>
<proteinExistence type="predicted"/>
<name>A0AA48L000_9TREE</name>
<keyword evidence="2" id="KW-0812">Transmembrane</keyword>
<dbReference type="RefSeq" id="XP_060452826.1">
    <property type="nucleotide sequence ID" value="XM_060598544.1"/>
</dbReference>
<evidence type="ECO:0008006" key="5">
    <source>
        <dbReference type="Google" id="ProtNLM"/>
    </source>
</evidence>
<feature type="compositionally biased region" description="Polar residues" evidence="1">
    <location>
        <begin position="1"/>
        <end position="23"/>
    </location>
</feature>
<dbReference type="GeneID" id="85491431"/>
<keyword evidence="2" id="KW-0472">Membrane</keyword>
<keyword evidence="2" id="KW-1133">Transmembrane helix</keyword>